<evidence type="ECO:0000313" key="2">
    <source>
        <dbReference type="EMBL" id="GGC85710.1"/>
    </source>
</evidence>
<dbReference type="SUPFAM" id="SSF141371">
    <property type="entry name" value="PilZ domain-like"/>
    <property type="match status" value="1"/>
</dbReference>
<proteinExistence type="predicted"/>
<evidence type="ECO:0000313" key="3">
    <source>
        <dbReference type="Proteomes" id="UP000619534"/>
    </source>
</evidence>
<dbReference type="InterPro" id="IPR009875">
    <property type="entry name" value="PilZ_domain"/>
</dbReference>
<accession>A0ABQ1NWX7</accession>
<dbReference type="Pfam" id="PF07238">
    <property type="entry name" value="PilZ"/>
    <property type="match status" value="1"/>
</dbReference>
<keyword evidence="3" id="KW-1185">Reference proteome</keyword>
<dbReference type="EMBL" id="BMCJ01000002">
    <property type="protein sequence ID" value="GGC85710.1"/>
    <property type="molecule type" value="Genomic_DNA"/>
</dbReference>
<dbReference type="RefSeq" id="WP_062442337.1">
    <property type="nucleotide sequence ID" value="NZ_BMCJ01000002.1"/>
</dbReference>
<reference evidence="3" key="1">
    <citation type="journal article" date="2019" name="Int. J. Syst. Evol. Microbiol.">
        <title>The Global Catalogue of Microorganisms (GCM) 10K type strain sequencing project: providing services to taxonomists for standard genome sequencing and annotation.</title>
        <authorList>
            <consortium name="The Broad Institute Genomics Platform"/>
            <consortium name="The Broad Institute Genome Sequencing Center for Infectious Disease"/>
            <person name="Wu L."/>
            <person name="Ma J."/>
        </authorList>
    </citation>
    <scope>NUCLEOTIDE SEQUENCE [LARGE SCALE GENOMIC DNA]</scope>
    <source>
        <strain evidence="3">CCM 7282</strain>
    </source>
</reference>
<feature type="domain" description="PilZ" evidence="1">
    <location>
        <begin position="29"/>
        <end position="103"/>
    </location>
</feature>
<dbReference type="Gene3D" id="2.40.10.220">
    <property type="entry name" value="predicted glycosyltransferase like domains"/>
    <property type="match status" value="1"/>
</dbReference>
<gene>
    <name evidence="2" type="ORF">GCM10007216_15540</name>
</gene>
<comment type="caution">
    <text evidence="2">The sequence shown here is derived from an EMBL/GenBank/DDBJ whole genome shotgun (WGS) entry which is preliminary data.</text>
</comment>
<evidence type="ECO:0000259" key="1">
    <source>
        <dbReference type="Pfam" id="PF07238"/>
    </source>
</evidence>
<name>A0ABQ1NWX7_9BACI</name>
<protein>
    <recommendedName>
        <fullName evidence="1">PilZ domain-containing protein</fullName>
    </recommendedName>
</protein>
<dbReference type="Proteomes" id="UP000619534">
    <property type="component" value="Unassembled WGS sequence"/>
</dbReference>
<sequence>MYYRRNEAFRYAFDPSLPGNFIAQTTPPIKGELHILDLSVKGMKVEVPVHDYQIGDRMIIQFNLVNQQLDVDGQIVWVKNFGRKVQVGIQLHTSEDMQKQLVSQLKLYVKQK</sequence>
<organism evidence="2 3">
    <name type="scientific">Thalassobacillus devorans</name>
    <dbReference type="NCBI Taxonomy" id="279813"/>
    <lineage>
        <taxon>Bacteria</taxon>
        <taxon>Bacillati</taxon>
        <taxon>Bacillota</taxon>
        <taxon>Bacilli</taxon>
        <taxon>Bacillales</taxon>
        <taxon>Bacillaceae</taxon>
        <taxon>Thalassobacillus</taxon>
    </lineage>
</organism>